<evidence type="ECO:0008006" key="3">
    <source>
        <dbReference type="Google" id="ProtNLM"/>
    </source>
</evidence>
<dbReference type="Proteomes" id="UP000198462">
    <property type="component" value="Unassembled WGS sequence"/>
</dbReference>
<dbReference type="EMBL" id="NFZT01000001">
    <property type="protein sequence ID" value="OWV32592.1"/>
    <property type="molecule type" value="Genomic_DNA"/>
</dbReference>
<dbReference type="OrthoDB" id="3533713at2"/>
<evidence type="ECO:0000313" key="2">
    <source>
        <dbReference type="Proteomes" id="UP000198462"/>
    </source>
</evidence>
<reference evidence="2" key="1">
    <citation type="submission" date="2017-05" db="EMBL/GenBank/DDBJ databases">
        <authorList>
            <person name="Lin X."/>
        </authorList>
    </citation>
    <scope>NUCLEOTIDE SEQUENCE [LARGE SCALE GENOMIC DNA]</scope>
    <source>
        <strain evidence="2">JLT2012</strain>
    </source>
</reference>
<proteinExistence type="predicted"/>
<dbReference type="InterPro" id="IPR028228">
    <property type="entry name" value="Imm53"/>
</dbReference>
<accession>A0A219B2K0</accession>
<sequence length="113" mass="13048">MADSTWAWLQSFYRSFCDGEWEHTNGCRIESLNNPGWVFEFDTFGTPLANTKFKTVTKNSINDPDGWIDLRRQDTMIQGACGPEDLTELVQHFRDWAEANLERIADIEGDRVT</sequence>
<evidence type="ECO:0000313" key="1">
    <source>
        <dbReference type="EMBL" id="OWV32592.1"/>
    </source>
</evidence>
<name>A0A219B2K0_9SPHN</name>
<dbReference type="RefSeq" id="WP_088711386.1">
    <property type="nucleotide sequence ID" value="NZ_NFZT01000001.1"/>
</dbReference>
<comment type="caution">
    <text evidence="1">The sequence shown here is derived from an EMBL/GenBank/DDBJ whole genome shotgun (WGS) entry which is preliminary data.</text>
</comment>
<dbReference type="AlphaFoldDB" id="A0A219B2K0"/>
<gene>
    <name evidence="1" type="ORF">B5C34_03425</name>
</gene>
<protein>
    <recommendedName>
        <fullName evidence="3">Rhodanese-related sulfurtransferase</fullName>
    </recommendedName>
</protein>
<organism evidence="1 2">
    <name type="scientific">Pacificimonas flava</name>
    <dbReference type="NCBI Taxonomy" id="1234595"/>
    <lineage>
        <taxon>Bacteria</taxon>
        <taxon>Pseudomonadati</taxon>
        <taxon>Pseudomonadota</taxon>
        <taxon>Alphaproteobacteria</taxon>
        <taxon>Sphingomonadales</taxon>
        <taxon>Sphingosinicellaceae</taxon>
        <taxon>Pacificimonas</taxon>
    </lineage>
</organism>
<keyword evidence="2" id="KW-1185">Reference proteome</keyword>
<dbReference type="Pfam" id="PF15580">
    <property type="entry name" value="Imm53"/>
    <property type="match status" value="1"/>
</dbReference>